<dbReference type="Pfam" id="PF00126">
    <property type="entry name" value="HTH_1"/>
    <property type="match status" value="1"/>
</dbReference>
<feature type="domain" description="HTH lysR-type" evidence="5">
    <location>
        <begin position="2"/>
        <end position="59"/>
    </location>
</feature>
<evidence type="ECO:0000313" key="7">
    <source>
        <dbReference type="Proteomes" id="UP000516105"/>
    </source>
</evidence>
<evidence type="ECO:0000256" key="3">
    <source>
        <dbReference type="ARBA" id="ARBA00023125"/>
    </source>
</evidence>
<dbReference type="PANTHER" id="PTHR30537">
    <property type="entry name" value="HTH-TYPE TRANSCRIPTIONAL REGULATOR"/>
    <property type="match status" value="1"/>
</dbReference>
<keyword evidence="4" id="KW-0804">Transcription</keyword>
<dbReference type="InterPro" id="IPR036390">
    <property type="entry name" value="WH_DNA-bd_sf"/>
</dbReference>
<dbReference type="InterPro" id="IPR058163">
    <property type="entry name" value="LysR-type_TF_proteobact-type"/>
</dbReference>
<keyword evidence="2" id="KW-0805">Transcription regulation</keyword>
<dbReference type="InterPro" id="IPR005119">
    <property type="entry name" value="LysR_subst-bd"/>
</dbReference>
<dbReference type="Proteomes" id="UP000516105">
    <property type="component" value="Chromosome"/>
</dbReference>
<name>A0ABX6TDB6_9SPHN</name>
<proteinExistence type="inferred from homology"/>
<dbReference type="PROSITE" id="PS50931">
    <property type="entry name" value="HTH_LYSR"/>
    <property type="match status" value="1"/>
</dbReference>
<dbReference type="Gene3D" id="1.10.10.10">
    <property type="entry name" value="Winged helix-like DNA-binding domain superfamily/Winged helix DNA-binding domain"/>
    <property type="match status" value="1"/>
</dbReference>
<keyword evidence="3" id="KW-0238">DNA-binding</keyword>
<protein>
    <submittedName>
        <fullName evidence="6">LysR family transcriptional regulator</fullName>
    </submittedName>
</protein>
<evidence type="ECO:0000259" key="5">
    <source>
        <dbReference type="PROSITE" id="PS50931"/>
    </source>
</evidence>
<sequence>MFSWDDIGVFLALYRERTTGRAANARGVSQPTIVRRIAALENDLGLALFERSPTGLMPTDAAHGLYASAQRIERSVCEFTAEVDGLTGAEVNLIRLTFLDHFEQLLIPVLRDFRSRWPRVQTQLLASDHIYDLARGEADIGVRGRDRPTSDELIVRQLPPSGWTIYASAHSSAEERPRAPRTLPDIRLRWSGASPRPSRSICGLKSLRRLVLLPRGATIIGRSNRLSLPDRFCRRCPAQSGMAIRIWFGAFLHSKNGMCRFILSDGVRSCVGLRRAICSIRSPRISIAIRNC</sequence>
<evidence type="ECO:0000256" key="4">
    <source>
        <dbReference type="ARBA" id="ARBA00023163"/>
    </source>
</evidence>
<accession>A0ABX6TDB6</accession>
<dbReference type="PANTHER" id="PTHR30537:SF3">
    <property type="entry name" value="TRANSCRIPTIONAL REGULATORY PROTEIN"/>
    <property type="match status" value="1"/>
</dbReference>
<dbReference type="InterPro" id="IPR000847">
    <property type="entry name" value="LysR_HTH_N"/>
</dbReference>
<evidence type="ECO:0000256" key="1">
    <source>
        <dbReference type="ARBA" id="ARBA00009437"/>
    </source>
</evidence>
<dbReference type="Gene3D" id="3.40.190.290">
    <property type="match status" value="1"/>
</dbReference>
<gene>
    <name evidence="6" type="ORF">H9L14_06730</name>
</gene>
<evidence type="ECO:0000256" key="2">
    <source>
        <dbReference type="ARBA" id="ARBA00023015"/>
    </source>
</evidence>
<reference evidence="6 7" key="1">
    <citation type="submission" date="2020-08" db="EMBL/GenBank/DDBJ databases">
        <title>Genome sequence of Sphingomonas sediminicola KACC 15039T.</title>
        <authorList>
            <person name="Hyun D.-W."/>
            <person name="Bae J.-W."/>
        </authorList>
    </citation>
    <scope>NUCLEOTIDE SEQUENCE [LARGE SCALE GENOMIC DNA]</scope>
    <source>
        <strain evidence="6 7">KACC 15039</strain>
    </source>
</reference>
<dbReference type="SUPFAM" id="SSF53850">
    <property type="entry name" value="Periplasmic binding protein-like II"/>
    <property type="match status" value="1"/>
</dbReference>
<dbReference type="EMBL" id="CP060782">
    <property type="protein sequence ID" value="QNP46748.1"/>
    <property type="molecule type" value="Genomic_DNA"/>
</dbReference>
<keyword evidence="7" id="KW-1185">Reference proteome</keyword>
<comment type="similarity">
    <text evidence="1">Belongs to the LysR transcriptional regulatory family.</text>
</comment>
<dbReference type="Pfam" id="PF03466">
    <property type="entry name" value="LysR_substrate"/>
    <property type="match status" value="1"/>
</dbReference>
<dbReference type="InterPro" id="IPR036388">
    <property type="entry name" value="WH-like_DNA-bd_sf"/>
</dbReference>
<evidence type="ECO:0000313" key="6">
    <source>
        <dbReference type="EMBL" id="QNP46748.1"/>
    </source>
</evidence>
<dbReference type="SUPFAM" id="SSF46785">
    <property type="entry name" value="Winged helix' DNA-binding domain"/>
    <property type="match status" value="1"/>
</dbReference>
<organism evidence="6 7">
    <name type="scientific">Sphingomonas sediminicola</name>
    <dbReference type="NCBI Taxonomy" id="386874"/>
    <lineage>
        <taxon>Bacteria</taxon>
        <taxon>Pseudomonadati</taxon>
        <taxon>Pseudomonadota</taxon>
        <taxon>Alphaproteobacteria</taxon>
        <taxon>Sphingomonadales</taxon>
        <taxon>Sphingomonadaceae</taxon>
        <taxon>Sphingomonas</taxon>
    </lineage>
</organism>
<dbReference type="PRINTS" id="PR00039">
    <property type="entry name" value="HTHLYSR"/>
</dbReference>